<dbReference type="RefSeq" id="WP_212903457.1">
    <property type="nucleotide sequence ID" value="NZ_BOPZ01000009.1"/>
</dbReference>
<protein>
    <recommendedName>
        <fullName evidence="4">Peptidase S24-like</fullName>
    </recommendedName>
</protein>
<evidence type="ECO:0000313" key="2">
    <source>
        <dbReference type="EMBL" id="GIM28730.1"/>
    </source>
</evidence>
<dbReference type="AlphaFoldDB" id="A0A919RY88"/>
<keyword evidence="1" id="KW-0812">Transmembrane</keyword>
<evidence type="ECO:0000313" key="3">
    <source>
        <dbReference type="Proteomes" id="UP000679179"/>
    </source>
</evidence>
<keyword evidence="3" id="KW-1185">Reference proteome</keyword>
<reference evidence="2" key="1">
    <citation type="submission" date="2021-03" db="EMBL/GenBank/DDBJ databases">
        <title>Taxonomic study of Clostridium polyendosporum from meadow-gley soil under rice.</title>
        <authorList>
            <person name="Kobayashi H."/>
            <person name="Tanizawa Y."/>
            <person name="Yagura M."/>
        </authorList>
    </citation>
    <scope>NUCLEOTIDE SEQUENCE</scope>
    <source>
        <strain evidence="2">JCM 30710</strain>
    </source>
</reference>
<gene>
    <name evidence="2" type="ORF">CPJCM30710_13960</name>
</gene>
<dbReference type="Proteomes" id="UP000679179">
    <property type="component" value="Unassembled WGS sequence"/>
</dbReference>
<organism evidence="2 3">
    <name type="scientific">Clostridium polyendosporum</name>
    <dbReference type="NCBI Taxonomy" id="69208"/>
    <lineage>
        <taxon>Bacteria</taxon>
        <taxon>Bacillati</taxon>
        <taxon>Bacillota</taxon>
        <taxon>Clostridia</taxon>
        <taxon>Eubacteriales</taxon>
        <taxon>Clostridiaceae</taxon>
        <taxon>Clostridium</taxon>
    </lineage>
</organism>
<keyword evidence="1" id="KW-0472">Membrane</keyword>
<dbReference type="EMBL" id="BOPZ01000009">
    <property type="protein sequence ID" value="GIM28730.1"/>
    <property type="molecule type" value="Genomic_DNA"/>
</dbReference>
<dbReference type="CDD" id="cd06462">
    <property type="entry name" value="Peptidase_S24_S26"/>
    <property type="match status" value="1"/>
</dbReference>
<evidence type="ECO:0000256" key="1">
    <source>
        <dbReference type="SAM" id="Phobius"/>
    </source>
</evidence>
<evidence type="ECO:0008006" key="4">
    <source>
        <dbReference type="Google" id="ProtNLM"/>
    </source>
</evidence>
<comment type="caution">
    <text evidence="2">The sequence shown here is derived from an EMBL/GenBank/DDBJ whole genome shotgun (WGS) entry which is preliminary data.</text>
</comment>
<name>A0A919RY88_9CLOT</name>
<sequence>MAKVVKQVKSELIFPIIKEILDTGKSTRITVTGLSMYPFLREHIDSVELSNTSFINIHRGDIVMILRDSNEYVMHRVYRKEIDCFYIVGDAQQWIEGPLRPDQLVAIIIAVWRENKRIECINIWWRLLSSVWLLLLPLRCFIIRTYPKIRKLI</sequence>
<feature type="transmembrane region" description="Helical" evidence="1">
    <location>
        <begin position="123"/>
        <end position="142"/>
    </location>
</feature>
<accession>A0A919RY88</accession>
<keyword evidence="1" id="KW-1133">Transmembrane helix</keyword>
<proteinExistence type="predicted"/>